<keyword evidence="6 15" id="KW-0436">Ligase</keyword>
<evidence type="ECO:0000256" key="14">
    <source>
        <dbReference type="ARBA" id="ARBA00049255"/>
    </source>
</evidence>
<evidence type="ECO:0000256" key="3">
    <source>
        <dbReference type="ARBA" id="ARBA00011209"/>
    </source>
</evidence>
<name>A0A4Q2EIF3_9ACTN</name>
<gene>
    <name evidence="15" type="primary">pheT</name>
    <name evidence="20" type="ORF">C1706_09175</name>
</gene>
<evidence type="ECO:0000313" key="20">
    <source>
        <dbReference type="EMBL" id="RXW32194.1"/>
    </source>
</evidence>
<dbReference type="InterPro" id="IPR009061">
    <property type="entry name" value="DNA-bd_dom_put_sf"/>
</dbReference>
<dbReference type="PROSITE" id="PS50886">
    <property type="entry name" value="TRBD"/>
    <property type="match status" value="1"/>
</dbReference>
<feature type="binding site" evidence="15">
    <location>
        <position position="497"/>
    </location>
    <ligand>
        <name>Mg(2+)</name>
        <dbReference type="ChEBI" id="CHEBI:18420"/>
        <note>shared with alpha subunit</note>
    </ligand>
</feature>
<dbReference type="PROSITE" id="PS51483">
    <property type="entry name" value="B5"/>
    <property type="match status" value="1"/>
</dbReference>
<comment type="caution">
    <text evidence="20">The sequence shown here is derived from an EMBL/GenBank/DDBJ whole genome shotgun (WGS) entry which is preliminary data.</text>
</comment>
<evidence type="ECO:0000256" key="9">
    <source>
        <dbReference type="ARBA" id="ARBA00022840"/>
    </source>
</evidence>
<dbReference type="PROSITE" id="PS51447">
    <property type="entry name" value="FDX_ACB"/>
    <property type="match status" value="1"/>
</dbReference>
<evidence type="ECO:0000256" key="4">
    <source>
        <dbReference type="ARBA" id="ARBA00022490"/>
    </source>
</evidence>
<evidence type="ECO:0000259" key="19">
    <source>
        <dbReference type="PROSITE" id="PS51483"/>
    </source>
</evidence>
<dbReference type="InterPro" id="IPR041616">
    <property type="entry name" value="PheRS_beta_core"/>
</dbReference>
<evidence type="ECO:0000256" key="11">
    <source>
        <dbReference type="ARBA" id="ARBA00022884"/>
    </source>
</evidence>
<keyword evidence="9 15" id="KW-0067">ATP-binding</keyword>
<dbReference type="InterPro" id="IPR005121">
    <property type="entry name" value="Fdx_antiC-bd"/>
</dbReference>
<feature type="domain" description="TRNA-binding" evidence="17">
    <location>
        <begin position="42"/>
        <end position="179"/>
    </location>
</feature>
<dbReference type="GO" id="GO:0009328">
    <property type="term" value="C:phenylalanine-tRNA ligase complex"/>
    <property type="evidence" value="ECO:0007669"/>
    <property type="project" value="TreeGrafter"/>
</dbReference>
<dbReference type="Pfam" id="PF03484">
    <property type="entry name" value="B5"/>
    <property type="match status" value="1"/>
</dbReference>
<evidence type="ECO:0000256" key="2">
    <source>
        <dbReference type="ARBA" id="ARBA00008653"/>
    </source>
</evidence>
<dbReference type="SUPFAM" id="SSF55681">
    <property type="entry name" value="Class II aaRS and biotin synthetases"/>
    <property type="match status" value="1"/>
</dbReference>
<dbReference type="FunFam" id="3.30.930.10:FF:000130">
    <property type="entry name" value="Phenylalanine--tRNA ligase beta subunit"/>
    <property type="match status" value="1"/>
</dbReference>
<organism evidence="20 21">
    <name type="scientific">Propioniciclava flava</name>
    <dbReference type="NCBI Taxonomy" id="2072026"/>
    <lineage>
        <taxon>Bacteria</taxon>
        <taxon>Bacillati</taxon>
        <taxon>Actinomycetota</taxon>
        <taxon>Actinomycetes</taxon>
        <taxon>Propionibacteriales</taxon>
        <taxon>Propionibacteriaceae</taxon>
        <taxon>Propioniciclava</taxon>
    </lineage>
</organism>
<proteinExistence type="inferred from homology"/>
<dbReference type="Gene3D" id="3.30.930.10">
    <property type="entry name" value="Bira Bifunctional Protein, Domain 2"/>
    <property type="match status" value="1"/>
</dbReference>
<evidence type="ECO:0000256" key="16">
    <source>
        <dbReference type="PROSITE-ProRule" id="PRU00209"/>
    </source>
</evidence>
<keyword evidence="7 15" id="KW-0479">Metal-binding</keyword>
<dbReference type="GO" id="GO:0004826">
    <property type="term" value="F:phenylalanine-tRNA ligase activity"/>
    <property type="evidence" value="ECO:0007669"/>
    <property type="project" value="UniProtKB-UniRule"/>
</dbReference>
<keyword evidence="13 15" id="KW-0030">Aminoacyl-tRNA synthetase</keyword>
<evidence type="ECO:0000259" key="18">
    <source>
        <dbReference type="PROSITE" id="PS51447"/>
    </source>
</evidence>
<dbReference type="SUPFAM" id="SSF54991">
    <property type="entry name" value="Anticodon-binding domain of PheRS"/>
    <property type="match status" value="1"/>
</dbReference>
<dbReference type="InterPro" id="IPR020825">
    <property type="entry name" value="Phe-tRNA_synthase-like_B3/B4"/>
</dbReference>
<dbReference type="PANTHER" id="PTHR10947">
    <property type="entry name" value="PHENYLALANYL-TRNA SYNTHETASE BETA CHAIN AND LEUCINE-RICH REPEAT-CONTAINING PROTEIN 47"/>
    <property type="match status" value="1"/>
</dbReference>
<keyword evidence="4 15" id="KW-0963">Cytoplasm</keyword>
<keyword evidence="8 15" id="KW-0547">Nucleotide-binding</keyword>
<dbReference type="InterPro" id="IPR005146">
    <property type="entry name" value="B3/B4_tRNA-bd"/>
</dbReference>
<evidence type="ECO:0000256" key="13">
    <source>
        <dbReference type="ARBA" id="ARBA00023146"/>
    </source>
</evidence>
<dbReference type="EC" id="6.1.1.20" evidence="15"/>
<keyword evidence="12 15" id="KW-0648">Protein biosynthesis</keyword>
<evidence type="ECO:0000259" key="17">
    <source>
        <dbReference type="PROSITE" id="PS50886"/>
    </source>
</evidence>
<dbReference type="SUPFAM" id="SSF50249">
    <property type="entry name" value="Nucleic acid-binding proteins"/>
    <property type="match status" value="1"/>
</dbReference>
<dbReference type="InterPro" id="IPR002547">
    <property type="entry name" value="tRNA-bd_dom"/>
</dbReference>
<dbReference type="InterPro" id="IPR045864">
    <property type="entry name" value="aa-tRNA-synth_II/BPL/LPL"/>
</dbReference>
<evidence type="ECO:0000256" key="15">
    <source>
        <dbReference type="HAMAP-Rule" id="MF_00283"/>
    </source>
</evidence>
<dbReference type="CDD" id="cd00769">
    <property type="entry name" value="PheRS_beta_core"/>
    <property type="match status" value="1"/>
</dbReference>
<dbReference type="GO" id="GO:0000049">
    <property type="term" value="F:tRNA binding"/>
    <property type="evidence" value="ECO:0007669"/>
    <property type="project" value="UniProtKB-UniRule"/>
</dbReference>
<dbReference type="InterPro" id="IPR045060">
    <property type="entry name" value="Phe-tRNA-ligase_IIc_bsu"/>
</dbReference>
<dbReference type="GO" id="GO:0006432">
    <property type="term" value="P:phenylalanyl-tRNA aminoacylation"/>
    <property type="evidence" value="ECO:0007669"/>
    <property type="project" value="UniProtKB-UniRule"/>
</dbReference>
<comment type="similarity">
    <text evidence="2 15">Belongs to the phenylalanyl-tRNA synthetase beta subunit family. Type 1 subfamily.</text>
</comment>
<evidence type="ECO:0000313" key="21">
    <source>
        <dbReference type="Proteomes" id="UP000290624"/>
    </source>
</evidence>
<dbReference type="RefSeq" id="WP_129458933.1">
    <property type="nucleotide sequence ID" value="NZ_PPCV01000005.1"/>
</dbReference>
<dbReference type="Proteomes" id="UP000290624">
    <property type="component" value="Unassembled WGS sequence"/>
</dbReference>
<evidence type="ECO:0000256" key="10">
    <source>
        <dbReference type="ARBA" id="ARBA00022842"/>
    </source>
</evidence>
<feature type="binding site" evidence="15">
    <location>
        <position position="487"/>
    </location>
    <ligand>
        <name>Mg(2+)</name>
        <dbReference type="ChEBI" id="CHEBI:18420"/>
        <note>shared with alpha subunit</note>
    </ligand>
</feature>
<keyword evidence="5 16" id="KW-0820">tRNA-binding</keyword>
<evidence type="ECO:0000256" key="12">
    <source>
        <dbReference type="ARBA" id="ARBA00022917"/>
    </source>
</evidence>
<dbReference type="GO" id="GO:0000287">
    <property type="term" value="F:magnesium ion binding"/>
    <property type="evidence" value="ECO:0007669"/>
    <property type="project" value="UniProtKB-UniRule"/>
</dbReference>
<evidence type="ECO:0000256" key="8">
    <source>
        <dbReference type="ARBA" id="ARBA00022741"/>
    </source>
</evidence>
<dbReference type="Gene3D" id="3.50.40.10">
    <property type="entry name" value="Phenylalanyl-trna Synthetase, Chain B, domain 3"/>
    <property type="match status" value="1"/>
</dbReference>
<dbReference type="SMART" id="SM00873">
    <property type="entry name" value="B3_4"/>
    <property type="match status" value="1"/>
</dbReference>
<dbReference type="SUPFAM" id="SSF56037">
    <property type="entry name" value="PheT/TilS domain"/>
    <property type="match status" value="1"/>
</dbReference>
<dbReference type="Gene3D" id="3.30.70.380">
    <property type="entry name" value="Ferrodoxin-fold anticodon-binding domain"/>
    <property type="match status" value="1"/>
</dbReference>
<keyword evidence="10 15" id="KW-0460">Magnesium</keyword>
<dbReference type="AlphaFoldDB" id="A0A4Q2EIF3"/>
<feature type="binding site" evidence="15">
    <location>
        <position position="496"/>
    </location>
    <ligand>
        <name>Mg(2+)</name>
        <dbReference type="ChEBI" id="CHEBI:18420"/>
        <note>shared with alpha subunit</note>
    </ligand>
</feature>
<dbReference type="InterPro" id="IPR004532">
    <property type="entry name" value="Phe-tRNA-ligase_IIc_bsu_bact"/>
</dbReference>
<evidence type="ECO:0000256" key="7">
    <source>
        <dbReference type="ARBA" id="ARBA00022723"/>
    </source>
</evidence>
<dbReference type="InterPro" id="IPR036690">
    <property type="entry name" value="Fdx_antiC-bd_sf"/>
</dbReference>
<comment type="catalytic activity">
    <reaction evidence="14 15">
        <text>tRNA(Phe) + L-phenylalanine + ATP = L-phenylalanyl-tRNA(Phe) + AMP + diphosphate + H(+)</text>
        <dbReference type="Rhea" id="RHEA:19413"/>
        <dbReference type="Rhea" id="RHEA-COMP:9668"/>
        <dbReference type="Rhea" id="RHEA-COMP:9699"/>
        <dbReference type="ChEBI" id="CHEBI:15378"/>
        <dbReference type="ChEBI" id="CHEBI:30616"/>
        <dbReference type="ChEBI" id="CHEBI:33019"/>
        <dbReference type="ChEBI" id="CHEBI:58095"/>
        <dbReference type="ChEBI" id="CHEBI:78442"/>
        <dbReference type="ChEBI" id="CHEBI:78531"/>
        <dbReference type="ChEBI" id="CHEBI:456215"/>
        <dbReference type="EC" id="6.1.1.20"/>
    </reaction>
</comment>
<keyword evidence="21" id="KW-1185">Reference proteome</keyword>
<feature type="binding site" evidence="15">
    <location>
        <position position="493"/>
    </location>
    <ligand>
        <name>Mg(2+)</name>
        <dbReference type="ChEBI" id="CHEBI:18420"/>
        <note>shared with alpha subunit</note>
    </ligand>
</feature>
<comment type="cofactor">
    <cofactor evidence="15">
        <name>Mg(2+)</name>
        <dbReference type="ChEBI" id="CHEBI:18420"/>
    </cofactor>
    <text evidence="15">Binds 2 magnesium ions per tetramer.</text>
</comment>
<accession>A0A4Q2EIF3</accession>
<dbReference type="SMART" id="SM00896">
    <property type="entry name" value="FDX-ACB"/>
    <property type="match status" value="1"/>
</dbReference>
<dbReference type="PANTHER" id="PTHR10947:SF0">
    <property type="entry name" value="PHENYLALANINE--TRNA LIGASE BETA SUBUNIT"/>
    <property type="match status" value="1"/>
</dbReference>
<dbReference type="EMBL" id="PPCV01000005">
    <property type="protein sequence ID" value="RXW32194.1"/>
    <property type="molecule type" value="Genomic_DNA"/>
</dbReference>
<comment type="subcellular location">
    <subcellularLocation>
        <location evidence="1 15">Cytoplasm</location>
    </subcellularLocation>
</comment>
<comment type="subunit">
    <text evidence="3 15">Tetramer of two alpha and two beta subunits.</text>
</comment>
<dbReference type="HAMAP" id="MF_00283">
    <property type="entry name" value="Phe_tRNA_synth_beta1"/>
    <property type="match status" value="1"/>
</dbReference>
<feature type="domain" description="B5" evidence="19">
    <location>
        <begin position="434"/>
        <end position="509"/>
    </location>
</feature>
<dbReference type="CDD" id="cd02796">
    <property type="entry name" value="tRNA_bind_bactPheRS"/>
    <property type="match status" value="1"/>
</dbReference>
<dbReference type="GO" id="GO:0005524">
    <property type="term" value="F:ATP binding"/>
    <property type="evidence" value="ECO:0007669"/>
    <property type="project" value="UniProtKB-UniRule"/>
</dbReference>
<reference evidence="20 21" key="1">
    <citation type="submission" date="2018-01" db="EMBL/GenBank/DDBJ databases">
        <title>Lactibacter flavus gen. nov., sp. nov., a novel bacterium of the family Propionibacteriaceae isolated from raw milk and dairy products.</title>
        <authorList>
            <person name="Wenning M."/>
            <person name="Breitenwieser F."/>
            <person name="Huptas C."/>
            <person name="von Neubeck M."/>
            <person name="Busse H.-J."/>
            <person name="Scherer S."/>
        </authorList>
    </citation>
    <scope>NUCLEOTIDE SEQUENCE [LARGE SCALE GENOMIC DNA]</scope>
    <source>
        <strain evidence="20 21">VG341</strain>
    </source>
</reference>
<protein>
    <recommendedName>
        <fullName evidence="15">Phenylalanine--tRNA ligase beta subunit</fullName>
        <ecNumber evidence="15">6.1.1.20</ecNumber>
    </recommendedName>
    <alternativeName>
        <fullName evidence="15">Phenylalanyl-tRNA synthetase beta subunit</fullName>
        <shortName evidence="15">PheRS</shortName>
    </alternativeName>
</protein>
<evidence type="ECO:0000256" key="6">
    <source>
        <dbReference type="ARBA" id="ARBA00022598"/>
    </source>
</evidence>
<dbReference type="SUPFAM" id="SSF46955">
    <property type="entry name" value="Putative DNA-binding domain"/>
    <property type="match status" value="1"/>
</dbReference>
<dbReference type="Pfam" id="PF03147">
    <property type="entry name" value="FDX-ACB"/>
    <property type="match status" value="1"/>
</dbReference>
<dbReference type="Pfam" id="PF17759">
    <property type="entry name" value="tRNA_synthFbeta"/>
    <property type="match status" value="1"/>
</dbReference>
<dbReference type="OrthoDB" id="9805455at2"/>
<dbReference type="SMART" id="SM00874">
    <property type="entry name" value="B5"/>
    <property type="match status" value="1"/>
</dbReference>
<dbReference type="FunFam" id="3.30.70.380:FF:000001">
    <property type="entry name" value="Phenylalanine--tRNA ligase beta subunit"/>
    <property type="match status" value="1"/>
</dbReference>
<keyword evidence="11 16" id="KW-0694">RNA-binding</keyword>
<dbReference type="Gene3D" id="3.30.56.10">
    <property type="match status" value="2"/>
</dbReference>
<dbReference type="InterPro" id="IPR033714">
    <property type="entry name" value="tRNA_bind_bactPheRS"/>
</dbReference>
<dbReference type="Pfam" id="PF03483">
    <property type="entry name" value="B3_4"/>
    <property type="match status" value="1"/>
</dbReference>
<feature type="domain" description="FDX-ACB" evidence="18">
    <location>
        <begin position="758"/>
        <end position="850"/>
    </location>
</feature>
<sequence length="852" mass="89209">MRATKSWIAEYAALPDDLSGRDLGEALVRAGLEVESVETIGGDVSGPVVIGRVLGFVEEPQKNGKVIRWCHVDAGAQHAPQDAPAPLERGGITAPLQGEDGPYWPRGIVCGASNFNPEDRVVVALPGSELPGGFAIASRKTYGHMSDGMICAEDELGLGSDHQGIIVLPSTDAEGVAWTIGAGALDAMGVVDDVLEMPITSDMGYCLSVRGLAREAAQSLDVAFTDVVSLPTPAAHADGYPVRLETPASGLFVALTVEGFDPSAATPDWMRQRLTAAGMRSLSLSIDVSNYVMLETGQPNHCYDADALRGPLVVRTAAAGEHLVTLDDVDRTLDLADVVIADDRGPIGLAGIMGGQDTELRDTTTRIVIEAAHFDPVTVARSSRRHKLSSEASRRFERWVDPGAAYSAARRVADLLIELGGGALVAETVAGAVPTMPTQRIEVGLPERVLGMPIPATTVVEVLRRSGVEVTDEGAALTLVPPTWRFDLVDAYDYVEEVGIKVGFDHLPSVVPPAPVGGGLTREQMARRALLRALAAAGFVEVLTFPWASEADLDALGLDASDERRATVRLVNPLADTAPLLRTSLLPGLFGAAQRNASRGVDDIALMEIGRVFFTSGDAASPEPGVSERPSDAVLDEIAATLPQQPRHLGAVVAGAWRPAGWQGPAEPAGWQQVFGLAELAARTVGVSLERRPATRAPWHPGRCAALVVDGQVVGYAGELHPAVIKAFSLPARTAALELDVDALIAGVGGPGSLPLVSGHPVAKEDIALVVDEAVTAAQVESAITAGAGELLESATLFDIYRGVPVPAGKKSMAFALRFRAQDRTLTAEEVALAREAAITAAGQVGATLRAE</sequence>
<dbReference type="InterPro" id="IPR005147">
    <property type="entry name" value="tRNA_synthase_B5-dom"/>
</dbReference>
<dbReference type="InterPro" id="IPR012340">
    <property type="entry name" value="NA-bd_OB-fold"/>
</dbReference>
<dbReference type="Gene3D" id="2.40.50.140">
    <property type="entry name" value="Nucleic acid-binding proteins"/>
    <property type="match status" value="1"/>
</dbReference>
<evidence type="ECO:0000256" key="5">
    <source>
        <dbReference type="ARBA" id="ARBA00022555"/>
    </source>
</evidence>
<evidence type="ECO:0000256" key="1">
    <source>
        <dbReference type="ARBA" id="ARBA00004496"/>
    </source>
</evidence>
<dbReference type="NCBIfam" id="TIGR00472">
    <property type="entry name" value="pheT_bact"/>
    <property type="match status" value="1"/>
</dbReference>